<reference evidence="1 2" key="1">
    <citation type="journal article" date="2019" name="Sci. Rep.">
        <title>Orb-weaving spider Araneus ventricosus genome elucidates the spidroin gene catalogue.</title>
        <authorList>
            <person name="Kono N."/>
            <person name="Nakamura H."/>
            <person name="Ohtoshi R."/>
            <person name="Moran D.A.P."/>
            <person name="Shinohara A."/>
            <person name="Yoshida Y."/>
            <person name="Fujiwara M."/>
            <person name="Mori M."/>
            <person name="Tomita M."/>
            <person name="Arakawa K."/>
        </authorList>
    </citation>
    <scope>NUCLEOTIDE SEQUENCE [LARGE SCALE GENOMIC DNA]</scope>
</reference>
<proteinExistence type="predicted"/>
<evidence type="ECO:0000313" key="1">
    <source>
        <dbReference type="EMBL" id="GBO38678.1"/>
    </source>
</evidence>
<organism evidence="1 2">
    <name type="scientific">Araneus ventricosus</name>
    <name type="common">Orbweaver spider</name>
    <name type="synonym">Epeira ventricosa</name>
    <dbReference type="NCBI Taxonomy" id="182803"/>
    <lineage>
        <taxon>Eukaryota</taxon>
        <taxon>Metazoa</taxon>
        <taxon>Ecdysozoa</taxon>
        <taxon>Arthropoda</taxon>
        <taxon>Chelicerata</taxon>
        <taxon>Arachnida</taxon>
        <taxon>Araneae</taxon>
        <taxon>Araneomorphae</taxon>
        <taxon>Entelegynae</taxon>
        <taxon>Araneoidea</taxon>
        <taxon>Araneidae</taxon>
        <taxon>Araneus</taxon>
    </lineage>
</organism>
<dbReference type="Proteomes" id="UP000499080">
    <property type="component" value="Unassembled WGS sequence"/>
</dbReference>
<sequence length="104" mass="11652">MPKLLCDEHRPEMIRKTAEVRGNIAELQKQASNIGFCAIANCAIYVTNSTRINYKRSLSETEDELHLDNDSADLNSFKFSSKRLTVKVKANDATVSQENFVGSN</sequence>
<evidence type="ECO:0000313" key="2">
    <source>
        <dbReference type="Proteomes" id="UP000499080"/>
    </source>
</evidence>
<dbReference type="EMBL" id="BGPR01063488">
    <property type="protein sequence ID" value="GBO38678.1"/>
    <property type="molecule type" value="Genomic_DNA"/>
</dbReference>
<comment type="caution">
    <text evidence="1">The sequence shown here is derived from an EMBL/GenBank/DDBJ whole genome shotgun (WGS) entry which is preliminary data.</text>
</comment>
<keyword evidence="2" id="KW-1185">Reference proteome</keyword>
<dbReference type="AlphaFoldDB" id="A0A4Y2WPM9"/>
<protein>
    <submittedName>
        <fullName evidence="1">Uncharacterized protein</fullName>
    </submittedName>
</protein>
<name>A0A4Y2WPM9_ARAVE</name>
<accession>A0A4Y2WPM9</accession>
<gene>
    <name evidence="1" type="ORF">AVEN_196583_1</name>
</gene>